<evidence type="ECO:0000256" key="1">
    <source>
        <dbReference type="ARBA" id="ARBA00022598"/>
    </source>
</evidence>
<dbReference type="CDD" id="cd04301">
    <property type="entry name" value="NAT_SF"/>
    <property type="match status" value="1"/>
</dbReference>
<keyword evidence="2" id="KW-0547">Nucleotide-binding</keyword>
<dbReference type="Gene3D" id="3.30.470.20">
    <property type="entry name" value="ATP-grasp fold, B domain"/>
    <property type="match status" value="1"/>
</dbReference>
<sequence length="811" mass="90168">MIVRHRLAALFEPQSVITVVSPDARCHLQFDATVTLHHVVYDPHQAWPSKDGGETRWDLAVVCVPADQLLDVLQHLSAWRPRALSLLTHPSSQPYDAQLIASLTTWAQAQHCLVLGPRSFGLMRPGGKLNASIHPVAPQAGKIAVVSQSRTIATALLDWNENAQVGFSTVVDLGEEMDVDLAAVLDYLAVDAQTDSIVLYLHSHPMARRFASAIYAASAAKPIIVLKAGGIHEGPALRAREEVFSALMRRVGAIRVRYLMQLYAALKVLSLKRRVKGSRIAIVSNGDGVAQLAVDIMRHGTIVELATLSTKTRHALERMALPTDRLQNPIARYAPWTTDYIEQVIESLAVDEQVDGILVLIAPDPYADLSQIADSILKMSTTLYKPLMSCFVGEASMRPLRHRLEQAGIPAMRTPDAAIDAINTLASYYHNQRLAQQILPAESLGRPAQLRAARALITALQQQGVRYMDEADCAQLLGYFQIPIQTQALPQTLPNLAPTSVHSYTDEHYGPYIVFGAAQSQLQFLNSRTSVALPPLNRYLARHLIERAPIWQERLGAEAGGAIYAQLQQALERLSELVSEIPAVKGVHIDPLWLSPSGLYASQLVIELHAQAVTTMPEHTGYSHMAIHPYPRYLVQQHHFSSGQRWALRPIRPEDAQALQEFVRNLSEESRYMRFVSMMRELSASMLSRYTRIDYDRELALVATIPHHTSNKDEGDQVIAFAHYLRNRDGVGAEYALVVADDWQRHGLGVQMMRALIQAATHQGLSYIDGYVLASNYAMLGLLKHLGFKDDMDKYDPSLRRVWLELPQQAS</sequence>
<dbReference type="InterPro" id="IPR032875">
    <property type="entry name" value="Succ_CoA_lig_flav_dom"/>
</dbReference>
<dbReference type="Proteomes" id="UP000700248">
    <property type="component" value="Unassembled WGS sequence"/>
</dbReference>
<dbReference type="PROSITE" id="PS51186">
    <property type="entry name" value="GNAT"/>
    <property type="match status" value="1"/>
</dbReference>
<dbReference type="EMBL" id="DYTQ01000100">
    <property type="protein sequence ID" value="HJH24656.1"/>
    <property type="molecule type" value="Genomic_DNA"/>
</dbReference>
<dbReference type="SUPFAM" id="SSF55729">
    <property type="entry name" value="Acyl-CoA N-acyltransferases (Nat)"/>
    <property type="match status" value="1"/>
</dbReference>
<reference evidence="5" key="2">
    <citation type="submission" date="2021-09" db="EMBL/GenBank/DDBJ databases">
        <authorList>
            <person name="Gilroy R."/>
        </authorList>
    </citation>
    <scope>NUCLEOTIDE SEQUENCE</scope>
    <source>
        <strain evidence="5">CHK175-13533</strain>
    </source>
</reference>
<keyword evidence="5" id="KW-0808">Transferase</keyword>
<proteinExistence type="predicted"/>
<keyword evidence="1" id="KW-0436">Ligase</keyword>
<dbReference type="InterPro" id="IPR016102">
    <property type="entry name" value="Succinyl-CoA_synth-like"/>
</dbReference>
<keyword evidence="3" id="KW-0067">ATP-binding</keyword>
<feature type="domain" description="N-acetyltransferase" evidence="4">
    <location>
        <begin position="646"/>
        <end position="809"/>
    </location>
</feature>
<dbReference type="EC" id="2.3.1.-" evidence="5"/>
<dbReference type="InterPro" id="IPR051538">
    <property type="entry name" value="Acyl-CoA_Synth/Transferase"/>
</dbReference>
<evidence type="ECO:0000256" key="2">
    <source>
        <dbReference type="ARBA" id="ARBA00022741"/>
    </source>
</evidence>
<evidence type="ECO:0000259" key="4">
    <source>
        <dbReference type="PROSITE" id="PS51186"/>
    </source>
</evidence>
<comment type="caution">
    <text evidence="5">The sequence shown here is derived from an EMBL/GenBank/DDBJ whole genome shotgun (WGS) entry which is preliminary data.</text>
</comment>
<protein>
    <submittedName>
        <fullName evidence="5">GNAT family N-acetyltransferase</fullName>
        <ecNumber evidence="5">2.3.1.-</ecNumber>
    </submittedName>
</protein>
<dbReference type="GO" id="GO:0016874">
    <property type="term" value="F:ligase activity"/>
    <property type="evidence" value="ECO:0007669"/>
    <property type="project" value="UniProtKB-KW"/>
</dbReference>
<evidence type="ECO:0000313" key="5">
    <source>
        <dbReference type="EMBL" id="HJH24656.1"/>
    </source>
</evidence>
<evidence type="ECO:0000256" key="3">
    <source>
        <dbReference type="ARBA" id="ARBA00022840"/>
    </source>
</evidence>
<reference evidence="5" key="1">
    <citation type="journal article" date="2021" name="PeerJ">
        <title>Extensive microbial diversity within the chicken gut microbiome revealed by metagenomics and culture.</title>
        <authorList>
            <person name="Gilroy R."/>
            <person name="Ravi A."/>
            <person name="Getino M."/>
            <person name="Pursley I."/>
            <person name="Horton D.L."/>
            <person name="Alikhan N.F."/>
            <person name="Baker D."/>
            <person name="Gharbi K."/>
            <person name="Hall N."/>
            <person name="Watson M."/>
            <person name="Adriaenssens E.M."/>
            <person name="Foster-Nyarko E."/>
            <person name="Jarju S."/>
            <person name="Secka A."/>
            <person name="Antonio M."/>
            <person name="Oren A."/>
            <person name="Chaudhuri R.R."/>
            <person name="La Ragione R."/>
            <person name="Hildebrand F."/>
            <person name="Pallen M.J."/>
        </authorList>
    </citation>
    <scope>NUCLEOTIDE SEQUENCE</scope>
    <source>
        <strain evidence="5">CHK175-13533</strain>
    </source>
</reference>
<dbReference type="Pfam" id="PF13549">
    <property type="entry name" value="ATP-grasp_5"/>
    <property type="match status" value="1"/>
</dbReference>
<dbReference type="Gene3D" id="3.40.630.30">
    <property type="match status" value="1"/>
</dbReference>
<dbReference type="PANTHER" id="PTHR43334:SF1">
    <property type="entry name" value="3-HYDROXYPROPIONATE--COA LIGASE [ADP-FORMING]"/>
    <property type="match status" value="1"/>
</dbReference>
<dbReference type="PANTHER" id="PTHR43334">
    <property type="entry name" value="ACETATE--COA LIGASE [ADP-FORMING]"/>
    <property type="match status" value="1"/>
</dbReference>
<dbReference type="Pfam" id="PF13607">
    <property type="entry name" value="Succ_CoA_lig"/>
    <property type="match status" value="1"/>
</dbReference>
<dbReference type="GO" id="GO:0005524">
    <property type="term" value="F:ATP binding"/>
    <property type="evidence" value="ECO:0007669"/>
    <property type="project" value="UniProtKB-KW"/>
</dbReference>
<dbReference type="SUPFAM" id="SSF52210">
    <property type="entry name" value="Succinyl-CoA synthetase domains"/>
    <property type="match status" value="2"/>
</dbReference>
<accession>A0A9D2VH83</accession>
<dbReference type="GO" id="GO:0016747">
    <property type="term" value="F:acyltransferase activity, transferring groups other than amino-acyl groups"/>
    <property type="evidence" value="ECO:0007669"/>
    <property type="project" value="InterPro"/>
</dbReference>
<dbReference type="InterPro" id="IPR000182">
    <property type="entry name" value="GNAT_dom"/>
</dbReference>
<dbReference type="AlphaFoldDB" id="A0A9D2VH83"/>
<gene>
    <name evidence="5" type="ORF">K8U84_08905</name>
</gene>
<dbReference type="Pfam" id="PF00583">
    <property type="entry name" value="Acetyltransf_1"/>
    <property type="match status" value="1"/>
</dbReference>
<dbReference type="InterPro" id="IPR016181">
    <property type="entry name" value="Acyl_CoA_acyltransferase"/>
</dbReference>
<keyword evidence="5" id="KW-0012">Acyltransferase</keyword>
<evidence type="ECO:0000313" key="6">
    <source>
        <dbReference type="Proteomes" id="UP000700248"/>
    </source>
</evidence>
<name>A0A9D2VH83_9BURK</name>
<dbReference type="Gene3D" id="3.40.50.261">
    <property type="entry name" value="Succinyl-CoA synthetase domains"/>
    <property type="match status" value="2"/>
</dbReference>
<organism evidence="5 6">
    <name type="scientific">Paenalcaligenes hominis</name>
    <dbReference type="NCBI Taxonomy" id="643674"/>
    <lineage>
        <taxon>Bacteria</taxon>
        <taxon>Pseudomonadati</taxon>
        <taxon>Pseudomonadota</taxon>
        <taxon>Betaproteobacteria</taxon>
        <taxon>Burkholderiales</taxon>
        <taxon>Alcaligenaceae</taxon>
        <taxon>Paenalcaligenes</taxon>
    </lineage>
</organism>
<dbReference type="RefSeq" id="WP_276831412.1">
    <property type="nucleotide sequence ID" value="NZ_DYTQ01000100.1"/>
</dbReference>